<feature type="domain" description="Helicase C-terminal" evidence="8">
    <location>
        <begin position="204"/>
        <end position="374"/>
    </location>
</feature>
<dbReference type="GO" id="GO:0005524">
    <property type="term" value="F:ATP binding"/>
    <property type="evidence" value="ECO:0007669"/>
    <property type="project" value="UniProtKB-KW"/>
</dbReference>
<dbReference type="InterPro" id="IPR007502">
    <property type="entry name" value="Helicase-assoc_dom"/>
</dbReference>
<dbReference type="PROSITE" id="PS51194">
    <property type="entry name" value="HELICASE_CTER"/>
    <property type="match status" value="1"/>
</dbReference>
<dbReference type="GO" id="GO:0003724">
    <property type="term" value="F:RNA helicase activity"/>
    <property type="evidence" value="ECO:0007669"/>
    <property type="project" value="UniProtKB-EC"/>
</dbReference>
<dbReference type="CDD" id="cd18791">
    <property type="entry name" value="SF2_C_RHA"/>
    <property type="match status" value="1"/>
</dbReference>
<dbReference type="PANTHER" id="PTHR18934:SF99">
    <property type="entry name" value="ATP-DEPENDENT RNA HELICASE DHX37-RELATED"/>
    <property type="match status" value="1"/>
</dbReference>
<evidence type="ECO:0000259" key="8">
    <source>
        <dbReference type="PROSITE" id="PS51194"/>
    </source>
</evidence>
<dbReference type="Gene3D" id="3.40.50.300">
    <property type="entry name" value="P-loop containing nucleotide triphosphate hydrolases"/>
    <property type="match status" value="2"/>
</dbReference>
<dbReference type="InterPro" id="IPR048333">
    <property type="entry name" value="HA2_WH"/>
</dbReference>
<protein>
    <recommendedName>
        <fullName evidence="2">RNA helicase</fullName>
        <ecNumber evidence="2">3.6.4.13</ecNumber>
    </recommendedName>
</protein>
<evidence type="ECO:0000256" key="2">
    <source>
        <dbReference type="ARBA" id="ARBA00012552"/>
    </source>
</evidence>
<keyword evidence="3" id="KW-0547">Nucleotide-binding</keyword>
<dbReference type="SUPFAM" id="SSF52540">
    <property type="entry name" value="P-loop containing nucleoside triphosphate hydrolases"/>
    <property type="match status" value="1"/>
</dbReference>
<feature type="domain" description="Helicase ATP-binding" evidence="7">
    <location>
        <begin position="16"/>
        <end position="178"/>
    </location>
</feature>
<dbReference type="EC" id="3.6.4.13" evidence="2"/>
<accession>A0A9D9NDI4</accession>
<dbReference type="GO" id="GO:0016787">
    <property type="term" value="F:hydrolase activity"/>
    <property type="evidence" value="ECO:0007669"/>
    <property type="project" value="UniProtKB-KW"/>
</dbReference>
<evidence type="ECO:0000256" key="1">
    <source>
        <dbReference type="ARBA" id="ARBA00008792"/>
    </source>
</evidence>
<evidence type="ECO:0000256" key="3">
    <source>
        <dbReference type="ARBA" id="ARBA00022741"/>
    </source>
</evidence>
<evidence type="ECO:0000256" key="5">
    <source>
        <dbReference type="ARBA" id="ARBA00022806"/>
    </source>
</evidence>
<comment type="caution">
    <text evidence="9">The sequence shown here is derived from an EMBL/GenBank/DDBJ whole genome shotgun (WGS) entry which is preliminary data.</text>
</comment>
<dbReference type="InterPro" id="IPR011545">
    <property type="entry name" value="DEAD/DEAH_box_helicase_dom"/>
</dbReference>
<evidence type="ECO:0000256" key="6">
    <source>
        <dbReference type="ARBA" id="ARBA00022840"/>
    </source>
</evidence>
<dbReference type="EMBL" id="JADIMF010000079">
    <property type="protein sequence ID" value="MBO8469160.1"/>
    <property type="molecule type" value="Genomic_DNA"/>
</dbReference>
<dbReference type="Proteomes" id="UP000810292">
    <property type="component" value="Unassembled WGS sequence"/>
</dbReference>
<dbReference type="SMART" id="SM00490">
    <property type="entry name" value="HELICc"/>
    <property type="match status" value="1"/>
</dbReference>
<evidence type="ECO:0000259" key="7">
    <source>
        <dbReference type="PROSITE" id="PS51192"/>
    </source>
</evidence>
<dbReference type="PROSITE" id="PS00690">
    <property type="entry name" value="DEAH_ATP_HELICASE"/>
    <property type="match status" value="1"/>
</dbReference>
<dbReference type="InterPro" id="IPR027417">
    <property type="entry name" value="P-loop_NTPase"/>
</dbReference>
<keyword evidence="5 9" id="KW-0347">Helicase</keyword>
<dbReference type="Gene3D" id="1.20.120.1080">
    <property type="match status" value="1"/>
</dbReference>
<dbReference type="PROSITE" id="PS51192">
    <property type="entry name" value="HELICASE_ATP_BIND_1"/>
    <property type="match status" value="1"/>
</dbReference>
<dbReference type="InterPro" id="IPR011709">
    <property type="entry name" value="DEAD-box_helicase_OB_fold"/>
</dbReference>
<proteinExistence type="inferred from homology"/>
<evidence type="ECO:0000256" key="4">
    <source>
        <dbReference type="ARBA" id="ARBA00022801"/>
    </source>
</evidence>
<dbReference type="AlphaFoldDB" id="A0A9D9NDI4"/>
<dbReference type="Pfam" id="PF21010">
    <property type="entry name" value="HA2_C"/>
    <property type="match status" value="1"/>
</dbReference>
<comment type="similarity">
    <text evidence="1">Belongs to the DEAD box helicase family. DEAH subfamily.</text>
</comment>
<keyword evidence="6" id="KW-0067">ATP-binding</keyword>
<dbReference type="InterPro" id="IPR001650">
    <property type="entry name" value="Helicase_C-like"/>
</dbReference>
<sequence length="810" mass="92075">MEFRDLPVYRHKDEILKALEENQTIIVESPTGSGKTTQIPLILREAGYDREGIIGITQPRRIAALSVCEFIKKQIGDDKSYCAYKMRFNDTSDRSTRIKIMTDGILLQEVKLDRTLSRYSVIMVDEAHERSLNIDFILGLLKEIIRERKDLKIIISSATINASSFSSFFDGAPVISIDSRPYDVEVRYIPAVLSRDTEEYYYPKIAALVRKSFEEKEGDVLIFLPGEAEIKRCVEEITYSDRYGDYQIYPLYGRLSKEEQERVFIPTEEGKMKVVVSTNVAETSLTIDGIRTVIDSGMAKINFYNQKNFTSALLPMPISRASADQRKGRAGRTAPGICYRMYSEENYRRRPEYSEEEILHSDLAEVVMRMSELEIYNTDSFPFITPPKKSALLSAEETLMIIGAIEKNHHLTKIGEMMILFPLLPRLSRVIVEAIMNYPNVISDVLTAVAFLSAKSPYILPPGEELEARDAHHALSDSVYGDFVTMLTLIGKYTKLSGKKEKEHFSKKHYLDYESMEEIVHIKDQLGSIVSEMGVPISENHSIPDYFCCLASGLRQYVCVKKDRFSYRSLTADSIIIHPGSAWFSTPPQYILAGEIVQTTKMYARTVSPLRKDWINHVDPSLLEDLKYSSGKRKERLSAKDDRSEMQKYLVSKNKKETYAVPLQDIQKLNTRSGSIKFYIRCGAYLSKTQVKASRIDKELRLIPKVGNPVKTKIKGRFSPDKREFGEISSLLDSVFMPFVAGKKEFAFLAVVDRGGRYSLAPMPSIGSAAKETLFALSSMIDRIPKKQQKLRARILALQNSITKALDMDE</sequence>
<dbReference type="InterPro" id="IPR014001">
    <property type="entry name" value="Helicase_ATP-bd"/>
</dbReference>
<dbReference type="SMART" id="SM00847">
    <property type="entry name" value="HA2"/>
    <property type="match status" value="1"/>
</dbReference>
<name>A0A9D9NDI4_9SPIO</name>
<dbReference type="Pfam" id="PF07717">
    <property type="entry name" value="OB_NTP_bind"/>
    <property type="match status" value="1"/>
</dbReference>
<dbReference type="InterPro" id="IPR002464">
    <property type="entry name" value="DNA/RNA_helicase_DEAH_CS"/>
</dbReference>
<dbReference type="GO" id="GO:0003723">
    <property type="term" value="F:RNA binding"/>
    <property type="evidence" value="ECO:0007669"/>
    <property type="project" value="TreeGrafter"/>
</dbReference>
<dbReference type="Pfam" id="PF00271">
    <property type="entry name" value="Helicase_C"/>
    <property type="match status" value="1"/>
</dbReference>
<evidence type="ECO:0000313" key="10">
    <source>
        <dbReference type="Proteomes" id="UP000810292"/>
    </source>
</evidence>
<dbReference type="Pfam" id="PF00270">
    <property type="entry name" value="DEAD"/>
    <property type="match status" value="1"/>
</dbReference>
<reference evidence="9" key="2">
    <citation type="journal article" date="2021" name="PeerJ">
        <title>Extensive microbial diversity within the chicken gut microbiome revealed by metagenomics and culture.</title>
        <authorList>
            <person name="Gilroy R."/>
            <person name="Ravi A."/>
            <person name="Getino M."/>
            <person name="Pursley I."/>
            <person name="Horton D.L."/>
            <person name="Alikhan N.F."/>
            <person name="Baker D."/>
            <person name="Gharbi K."/>
            <person name="Hall N."/>
            <person name="Watson M."/>
            <person name="Adriaenssens E.M."/>
            <person name="Foster-Nyarko E."/>
            <person name="Jarju S."/>
            <person name="Secka A."/>
            <person name="Antonio M."/>
            <person name="Oren A."/>
            <person name="Chaudhuri R.R."/>
            <person name="La Ragione R."/>
            <person name="Hildebrand F."/>
            <person name="Pallen M.J."/>
        </authorList>
    </citation>
    <scope>NUCLEOTIDE SEQUENCE</scope>
    <source>
        <strain evidence="9">14700</strain>
    </source>
</reference>
<evidence type="ECO:0000313" key="9">
    <source>
        <dbReference type="EMBL" id="MBO8469160.1"/>
    </source>
</evidence>
<dbReference type="SMART" id="SM00487">
    <property type="entry name" value="DEXDc"/>
    <property type="match status" value="1"/>
</dbReference>
<dbReference type="PANTHER" id="PTHR18934">
    <property type="entry name" value="ATP-DEPENDENT RNA HELICASE"/>
    <property type="match status" value="1"/>
</dbReference>
<gene>
    <name evidence="9" type="ORF">IAA72_05190</name>
</gene>
<dbReference type="Pfam" id="PF04408">
    <property type="entry name" value="WHD_HA2"/>
    <property type="match status" value="1"/>
</dbReference>
<keyword evidence="4" id="KW-0378">Hydrolase</keyword>
<reference evidence="9" key="1">
    <citation type="submission" date="2020-10" db="EMBL/GenBank/DDBJ databases">
        <authorList>
            <person name="Gilroy R."/>
        </authorList>
    </citation>
    <scope>NUCLEOTIDE SEQUENCE</scope>
    <source>
        <strain evidence="9">14700</strain>
    </source>
</reference>
<organism evidence="9 10">
    <name type="scientific">Candidatus Ornithospirochaeta stercoravium</name>
    <dbReference type="NCBI Taxonomy" id="2840897"/>
    <lineage>
        <taxon>Bacteria</taxon>
        <taxon>Pseudomonadati</taxon>
        <taxon>Spirochaetota</taxon>
        <taxon>Spirochaetia</taxon>
        <taxon>Spirochaetales</taxon>
        <taxon>Spirochaetaceae</taxon>
        <taxon>Spirochaetaceae incertae sedis</taxon>
        <taxon>Candidatus Ornithospirochaeta</taxon>
    </lineage>
</organism>